<evidence type="ECO:0000313" key="3">
    <source>
        <dbReference type="Proteomes" id="UP000289482"/>
    </source>
</evidence>
<feature type="compositionally biased region" description="Gly residues" evidence="1">
    <location>
        <begin position="70"/>
        <end position="79"/>
    </location>
</feature>
<gene>
    <name evidence="2" type="ORF">EST54_21255</name>
</gene>
<evidence type="ECO:0000256" key="1">
    <source>
        <dbReference type="SAM" id="MobiDB-lite"/>
    </source>
</evidence>
<protein>
    <submittedName>
        <fullName evidence="2">Uncharacterized protein</fullName>
    </submittedName>
</protein>
<proteinExistence type="predicted"/>
<organism evidence="2 3">
    <name type="scientific">Streptomyces sioyaensis</name>
    <dbReference type="NCBI Taxonomy" id="67364"/>
    <lineage>
        <taxon>Bacteria</taxon>
        <taxon>Bacillati</taxon>
        <taxon>Actinomycetota</taxon>
        <taxon>Actinomycetes</taxon>
        <taxon>Kitasatosporales</taxon>
        <taxon>Streptomycetaceae</taxon>
        <taxon>Streptomyces</taxon>
    </lineage>
</organism>
<keyword evidence="3" id="KW-1185">Reference proteome</keyword>
<reference evidence="2 3" key="1">
    <citation type="submission" date="2019-01" db="EMBL/GenBank/DDBJ databases">
        <title>Draft genome sequences of the type strain Streptomyces sioyaensis DSM 40032 and its novel strain, TM32, a thermotolerant antibiotics-producing actinobacterium.</title>
        <authorList>
            <person name="Nakaew N."/>
            <person name="Lumyong S."/>
            <person name="Sloan W.T."/>
            <person name="Sungthong R."/>
        </authorList>
    </citation>
    <scope>NUCLEOTIDE SEQUENCE [LARGE SCALE GENOMIC DNA]</scope>
    <source>
        <strain evidence="2 3">DSM 40032</strain>
    </source>
</reference>
<dbReference type="AlphaFoldDB" id="A0A4Q1QZL9"/>
<dbReference type="Proteomes" id="UP000289482">
    <property type="component" value="Unassembled WGS sequence"/>
</dbReference>
<name>A0A4Q1QZL9_9ACTN</name>
<feature type="region of interest" description="Disordered" evidence="1">
    <location>
        <begin position="48"/>
        <end position="112"/>
    </location>
</feature>
<evidence type="ECO:0000313" key="2">
    <source>
        <dbReference type="EMBL" id="RXS64708.1"/>
    </source>
</evidence>
<feature type="compositionally biased region" description="Basic and acidic residues" evidence="1">
    <location>
        <begin position="80"/>
        <end position="100"/>
    </location>
</feature>
<dbReference type="EMBL" id="SDIF01000064">
    <property type="protein sequence ID" value="RXS64708.1"/>
    <property type="molecule type" value="Genomic_DNA"/>
</dbReference>
<comment type="caution">
    <text evidence="2">The sequence shown here is derived from an EMBL/GenBank/DDBJ whole genome shotgun (WGS) entry which is preliminary data.</text>
</comment>
<sequence>MSDEHRSAEDAAPRAVPCDEERRLARKALAGHARNADDLSMLMDMLGLDPSRDADAEPPCCQDPGHGHECGGGPAAGRGAGRERERRPEPRRDTCRDARSRSGGPRAWPAVS</sequence>
<accession>A0A4Q1QZL9</accession>